<name>A0ABU8T9I8_9PSEU</name>
<dbReference type="RefSeq" id="WP_340291947.1">
    <property type="nucleotide sequence ID" value="NZ_JBBJUP010000013.1"/>
</dbReference>
<reference evidence="2 3" key="1">
    <citation type="submission" date="2024-03" db="EMBL/GenBank/DDBJ databases">
        <title>Draft genome sequence of Pseudonocardia sp. DW16-2.</title>
        <authorList>
            <person name="Duangmal K."/>
        </authorList>
    </citation>
    <scope>NUCLEOTIDE SEQUENCE [LARGE SCALE GENOMIC DNA]</scope>
    <source>
        <strain evidence="2 3">DW16-2</strain>
    </source>
</reference>
<dbReference type="InterPro" id="IPR013785">
    <property type="entry name" value="Aldolase_TIM"/>
</dbReference>
<dbReference type="Gene3D" id="3.20.20.70">
    <property type="entry name" value="Aldolase class I"/>
    <property type="match status" value="1"/>
</dbReference>
<dbReference type="InterPro" id="IPR045247">
    <property type="entry name" value="Oye-like"/>
</dbReference>
<evidence type="ECO:0000313" key="2">
    <source>
        <dbReference type="EMBL" id="MEJ8280618.1"/>
    </source>
</evidence>
<dbReference type="CDD" id="cd02933">
    <property type="entry name" value="OYE_like_FMN"/>
    <property type="match status" value="1"/>
</dbReference>
<dbReference type="SUPFAM" id="SSF51395">
    <property type="entry name" value="FMN-linked oxidoreductases"/>
    <property type="match status" value="1"/>
</dbReference>
<organism evidence="2 3">
    <name type="scientific">Pseudonocardia spirodelae</name>
    <dbReference type="NCBI Taxonomy" id="3133431"/>
    <lineage>
        <taxon>Bacteria</taxon>
        <taxon>Bacillati</taxon>
        <taxon>Actinomycetota</taxon>
        <taxon>Actinomycetes</taxon>
        <taxon>Pseudonocardiales</taxon>
        <taxon>Pseudonocardiaceae</taxon>
        <taxon>Pseudonocardia</taxon>
    </lineage>
</organism>
<feature type="domain" description="NADH:flavin oxidoreductase/NADH oxidase N-terminal" evidence="1">
    <location>
        <begin position="11"/>
        <end position="336"/>
    </location>
</feature>
<evidence type="ECO:0000259" key="1">
    <source>
        <dbReference type="Pfam" id="PF00724"/>
    </source>
</evidence>
<dbReference type="Pfam" id="PF00724">
    <property type="entry name" value="Oxidored_FMN"/>
    <property type="match status" value="1"/>
</dbReference>
<dbReference type="InterPro" id="IPR001155">
    <property type="entry name" value="OxRdtase_FMN_N"/>
</dbReference>
<comment type="caution">
    <text evidence="2">The sequence shown here is derived from an EMBL/GenBank/DDBJ whole genome shotgun (WGS) entry which is preliminary data.</text>
</comment>
<accession>A0ABU8T9I8</accession>
<gene>
    <name evidence="2" type="ORF">WJX68_16870</name>
</gene>
<keyword evidence="3" id="KW-1185">Reference proteome</keyword>
<dbReference type="PANTHER" id="PTHR22893">
    <property type="entry name" value="NADH OXIDOREDUCTASE-RELATED"/>
    <property type="match status" value="1"/>
</dbReference>
<dbReference type="Proteomes" id="UP001364211">
    <property type="component" value="Unassembled WGS sequence"/>
</dbReference>
<dbReference type="PANTHER" id="PTHR22893:SF91">
    <property type="entry name" value="NADPH DEHYDROGENASE 2-RELATED"/>
    <property type="match status" value="1"/>
</dbReference>
<evidence type="ECO:0000313" key="3">
    <source>
        <dbReference type="Proteomes" id="UP001364211"/>
    </source>
</evidence>
<sequence>MSSPLRADSPLLAPARVGDVPVANRVWMAPLTRNRADADGTPNDLQATYYAQRAGAGLIVAEGSQPSAVGQGYPNTPGVYTDAHRAGWARIAEAVHGAGGRIVVQLMHAGRISHTDNNGGVTPVSSTATPAAGQIFTATGPQDHATPRPLTAEEVPGVVREYADAARLAVDAGLDGVELHAANGYLLHQFLADGVNDRTDGYGGTAENRARIVVETARATVEAIGAGRTGIRISPGHPFNDISETDLSVYETLVAQLAELDLAYLHVIAEADDPIVAKLRAIWPNTFVLNTGFGAESDRDGLERLLADGVADAVAVGRPFLANPDLVARWRAGAELNEPDQATFYGGGAEGYTDYPAL</sequence>
<proteinExistence type="predicted"/>
<protein>
    <submittedName>
        <fullName evidence="2">Alkene reductase</fullName>
    </submittedName>
</protein>
<dbReference type="EMBL" id="JBBJUP010000013">
    <property type="protein sequence ID" value="MEJ8280618.1"/>
    <property type="molecule type" value="Genomic_DNA"/>
</dbReference>